<accession>A0ABT9A3A5</accession>
<organism evidence="3 4">
    <name type="scientific">Sphingomonas immobilis</name>
    <dbReference type="NCBI Taxonomy" id="3063997"/>
    <lineage>
        <taxon>Bacteria</taxon>
        <taxon>Pseudomonadati</taxon>
        <taxon>Pseudomonadota</taxon>
        <taxon>Alphaproteobacteria</taxon>
        <taxon>Sphingomonadales</taxon>
        <taxon>Sphingomonadaceae</taxon>
        <taxon>Sphingomonas</taxon>
    </lineage>
</organism>
<keyword evidence="2" id="KW-0812">Transmembrane</keyword>
<dbReference type="RefSeq" id="WP_304561922.1">
    <property type="nucleotide sequence ID" value="NZ_JAUQSZ010000009.1"/>
</dbReference>
<sequence length="118" mass="12515">MGGFVLKDFLTKWWPVLAGGAIVAVLLTLAFCSGQQAGTSGAVVKEQGRTIETQRQVGDANTNASAARVGDAVKTEQQKQELHDAVENATDPDDARRRLGCAVMRQQGRDTAGISACR</sequence>
<name>A0ABT9A3A5_9SPHN</name>
<comment type="caution">
    <text evidence="3">The sequence shown here is derived from an EMBL/GenBank/DDBJ whole genome shotgun (WGS) entry which is preliminary data.</text>
</comment>
<feature type="region of interest" description="Disordered" evidence="1">
    <location>
        <begin position="57"/>
        <end position="97"/>
    </location>
</feature>
<reference evidence="3" key="1">
    <citation type="submission" date="2023-07" db="EMBL/GenBank/DDBJ databases">
        <authorList>
            <person name="Kim M.K."/>
        </authorList>
    </citation>
    <scope>NUCLEOTIDE SEQUENCE</scope>
    <source>
        <strain evidence="3">CA1-15</strain>
    </source>
</reference>
<gene>
    <name evidence="3" type="ORF">Q5H94_14135</name>
</gene>
<keyword evidence="2" id="KW-1133">Transmembrane helix</keyword>
<protein>
    <recommendedName>
        <fullName evidence="5">Rz protein</fullName>
    </recommendedName>
</protein>
<dbReference type="EMBL" id="JAUQSZ010000009">
    <property type="protein sequence ID" value="MDO7843471.1"/>
    <property type="molecule type" value="Genomic_DNA"/>
</dbReference>
<keyword evidence="2" id="KW-0472">Membrane</keyword>
<dbReference type="Proteomes" id="UP001176468">
    <property type="component" value="Unassembled WGS sequence"/>
</dbReference>
<evidence type="ECO:0008006" key="5">
    <source>
        <dbReference type="Google" id="ProtNLM"/>
    </source>
</evidence>
<evidence type="ECO:0000256" key="2">
    <source>
        <dbReference type="SAM" id="Phobius"/>
    </source>
</evidence>
<feature type="compositionally biased region" description="Basic and acidic residues" evidence="1">
    <location>
        <begin position="71"/>
        <end position="86"/>
    </location>
</feature>
<evidence type="ECO:0000313" key="3">
    <source>
        <dbReference type="EMBL" id="MDO7843471.1"/>
    </source>
</evidence>
<proteinExistence type="predicted"/>
<keyword evidence="4" id="KW-1185">Reference proteome</keyword>
<evidence type="ECO:0000313" key="4">
    <source>
        <dbReference type="Proteomes" id="UP001176468"/>
    </source>
</evidence>
<feature type="transmembrane region" description="Helical" evidence="2">
    <location>
        <begin position="13"/>
        <end position="32"/>
    </location>
</feature>
<evidence type="ECO:0000256" key="1">
    <source>
        <dbReference type="SAM" id="MobiDB-lite"/>
    </source>
</evidence>